<gene>
    <name evidence="10" type="ORF">ACJMK2_018057</name>
</gene>
<evidence type="ECO:0000256" key="5">
    <source>
        <dbReference type="ARBA" id="ARBA00023049"/>
    </source>
</evidence>
<sequence length="483" mass="54446">SSEFVWLKDLNNDAYKRQSDHGLSENLNFQLKRGEKLINLHLKENPRIRSDIDMYVVKEMSDGTKRAVKEPVTGNIESKQYYDMDNVAAITVRCVKRANGPCTRTLEGGLIIEDKYFRIAPVSNLSHVDSLYTNRENQETCHLIREETTNDNFFNLMNDTIRPNISVKESVKRSPVNLTQSLRNVNCGKNDFDYNKRANIVYGVEIHIVVDPPVWKKQVAITFKTIQDRAFSIEITLKAITVIKNETEGPYETAKLFEKDGIVSIGSKAYLHAFADWVLDTLGMPSTSDFDHAMVLTGYNLPDATGIAFVGGVCETTAASVVTERGYWNTMIVASHELGHSFGAYHDNVEGCPEGSIMWWHLANTVNTDTMKAWTFSECSIDVFEKQLAEKSCVQDKATFFDKEDYDNYNKLYPGQIYSIEEQCKIAYGPDSRTCGKRKKAKICASLSCYDPQTDDCYSQLAADGTECGTGNKWCIDGFCVSK</sequence>
<comment type="caution">
    <text evidence="10">The sequence shown here is derived from an EMBL/GenBank/DDBJ whole genome shotgun (WGS) entry which is preliminary data.</text>
</comment>
<dbReference type="InterPro" id="IPR024079">
    <property type="entry name" value="MetalloPept_cat_dom_sf"/>
</dbReference>
<evidence type="ECO:0000256" key="3">
    <source>
        <dbReference type="ARBA" id="ARBA00022801"/>
    </source>
</evidence>
<feature type="binding site" evidence="8">
    <location>
        <position position="336"/>
    </location>
    <ligand>
        <name>Zn(2+)</name>
        <dbReference type="ChEBI" id="CHEBI:29105"/>
        <note>catalytic</note>
    </ligand>
</feature>
<evidence type="ECO:0000256" key="7">
    <source>
        <dbReference type="ARBA" id="ARBA00023180"/>
    </source>
</evidence>
<feature type="binding site" evidence="8">
    <location>
        <position position="340"/>
    </location>
    <ligand>
        <name>Zn(2+)</name>
        <dbReference type="ChEBI" id="CHEBI:29105"/>
        <note>catalytic</note>
    </ligand>
</feature>
<dbReference type="EMBL" id="JBJQND010000016">
    <property type="protein sequence ID" value="KAL3847127.1"/>
    <property type="molecule type" value="Genomic_DNA"/>
</dbReference>
<feature type="non-terminal residue" evidence="10">
    <location>
        <position position="483"/>
    </location>
</feature>
<dbReference type="AlphaFoldDB" id="A0ABD3UCA3"/>
<dbReference type="PANTHER" id="PTHR11905:SF159">
    <property type="entry name" value="ADAM METALLOPROTEASE"/>
    <property type="match status" value="1"/>
</dbReference>
<evidence type="ECO:0000256" key="8">
    <source>
        <dbReference type="PROSITE-ProRule" id="PRU00276"/>
    </source>
</evidence>
<dbReference type="Proteomes" id="UP001634394">
    <property type="component" value="Unassembled WGS sequence"/>
</dbReference>
<accession>A0ABD3UCA3</accession>
<feature type="binding site" evidence="8">
    <location>
        <position position="346"/>
    </location>
    <ligand>
        <name>Zn(2+)</name>
        <dbReference type="ChEBI" id="CHEBI:29105"/>
        <note>catalytic</note>
    </ligand>
</feature>
<keyword evidence="11" id="KW-1185">Reference proteome</keyword>
<evidence type="ECO:0000256" key="2">
    <source>
        <dbReference type="ARBA" id="ARBA00022723"/>
    </source>
</evidence>
<evidence type="ECO:0000256" key="1">
    <source>
        <dbReference type="ARBA" id="ARBA00022670"/>
    </source>
</evidence>
<dbReference type="GO" id="GO:0008237">
    <property type="term" value="F:metallopeptidase activity"/>
    <property type="evidence" value="ECO:0007669"/>
    <property type="project" value="UniProtKB-KW"/>
</dbReference>
<dbReference type="SUPFAM" id="SSF55486">
    <property type="entry name" value="Metalloproteases ('zincins'), catalytic domain"/>
    <property type="match status" value="1"/>
</dbReference>
<organism evidence="10 11">
    <name type="scientific">Sinanodonta woodiana</name>
    <name type="common">Chinese pond mussel</name>
    <name type="synonym">Anodonta woodiana</name>
    <dbReference type="NCBI Taxonomy" id="1069815"/>
    <lineage>
        <taxon>Eukaryota</taxon>
        <taxon>Metazoa</taxon>
        <taxon>Spiralia</taxon>
        <taxon>Lophotrochozoa</taxon>
        <taxon>Mollusca</taxon>
        <taxon>Bivalvia</taxon>
        <taxon>Autobranchia</taxon>
        <taxon>Heteroconchia</taxon>
        <taxon>Palaeoheterodonta</taxon>
        <taxon>Unionida</taxon>
        <taxon>Unionoidea</taxon>
        <taxon>Unionidae</taxon>
        <taxon>Unioninae</taxon>
        <taxon>Sinanodonta</taxon>
    </lineage>
</organism>
<dbReference type="InterPro" id="IPR001590">
    <property type="entry name" value="Peptidase_M12B"/>
</dbReference>
<dbReference type="GO" id="GO:0006508">
    <property type="term" value="P:proteolysis"/>
    <property type="evidence" value="ECO:0007669"/>
    <property type="project" value="UniProtKB-KW"/>
</dbReference>
<comment type="caution">
    <text evidence="8">Lacks conserved residue(s) required for the propagation of feature annotation.</text>
</comment>
<keyword evidence="3" id="KW-0378">Hydrolase</keyword>
<evidence type="ECO:0000259" key="9">
    <source>
        <dbReference type="PROSITE" id="PS50215"/>
    </source>
</evidence>
<keyword evidence="4 8" id="KW-0862">Zinc</keyword>
<keyword evidence="1" id="KW-0645">Protease</keyword>
<dbReference type="Pfam" id="PF01421">
    <property type="entry name" value="Reprolysin"/>
    <property type="match status" value="1"/>
</dbReference>
<name>A0ABD3UCA3_SINWO</name>
<dbReference type="PANTHER" id="PTHR11905">
    <property type="entry name" value="ADAM A DISINTEGRIN AND METALLOPROTEASE DOMAIN"/>
    <property type="match status" value="1"/>
</dbReference>
<feature type="domain" description="Peptidase M12B" evidence="9">
    <location>
        <begin position="202"/>
        <end position="392"/>
    </location>
</feature>
<evidence type="ECO:0000313" key="10">
    <source>
        <dbReference type="EMBL" id="KAL3847127.1"/>
    </source>
</evidence>
<reference evidence="10 11" key="1">
    <citation type="submission" date="2024-11" db="EMBL/GenBank/DDBJ databases">
        <title>Chromosome-level genome assembly of the freshwater bivalve Anodonta woodiana.</title>
        <authorList>
            <person name="Chen X."/>
        </authorList>
    </citation>
    <scope>NUCLEOTIDE SEQUENCE [LARGE SCALE GENOMIC DNA]</scope>
    <source>
        <strain evidence="10">MN2024</strain>
        <tissue evidence="10">Gills</tissue>
    </source>
</reference>
<feature type="non-terminal residue" evidence="10">
    <location>
        <position position="1"/>
    </location>
</feature>
<keyword evidence="5" id="KW-0482">Metalloprotease</keyword>
<proteinExistence type="predicted"/>
<keyword evidence="6" id="KW-1015">Disulfide bond</keyword>
<dbReference type="Gene3D" id="3.40.1620.60">
    <property type="match status" value="1"/>
</dbReference>
<keyword evidence="2 8" id="KW-0479">Metal-binding</keyword>
<protein>
    <recommendedName>
        <fullName evidence="9">Peptidase M12B domain-containing protein</fullName>
    </recommendedName>
</protein>
<evidence type="ECO:0000256" key="4">
    <source>
        <dbReference type="ARBA" id="ARBA00022833"/>
    </source>
</evidence>
<dbReference type="InterPro" id="IPR041645">
    <property type="entry name" value="ADAMTS_CR_2"/>
</dbReference>
<dbReference type="GO" id="GO:0046872">
    <property type="term" value="F:metal ion binding"/>
    <property type="evidence" value="ECO:0007669"/>
    <property type="project" value="UniProtKB-KW"/>
</dbReference>
<evidence type="ECO:0000313" key="11">
    <source>
        <dbReference type="Proteomes" id="UP001634394"/>
    </source>
</evidence>
<dbReference type="Pfam" id="PF17771">
    <property type="entry name" value="ADAMTS_CR_2"/>
    <property type="match status" value="1"/>
</dbReference>
<keyword evidence="7" id="KW-0325">Glycoprotein</keyword>
<dbReference type="PROSITE" id="PS50215">
    <property type="entry name" value="ADAM_MEPRO"/>
    <property type="match status" value="1"/>
</dbReference>
<dbReference type="Gene3D" id="3.40.390.10">
    <property type="entry name" value="Collagenase (Catalytic Domain)"/>
    <property type="match status" value="1"/>
</dbReference>
<evidence type="ECO:0000256" key="6">
    <source>
        <dbReference type="ARBA" id="ARBA00023157"/>
    </source>
</evidence>
<feature type="active site" evidence="8">
    <location>
        <position position="337"/>
    </location>
</feature>